<dbReference type="Gene3D" id="3.30.420.10">
    <property type="entry name" value="Ribonuclease H-like superfamily/Ribonuclease H"/>
    <property type="match status" value="1"/>
</dbReference>
<sequence>MFTSDNAPPHSARIVTAQVQEIRVPSMVWPAMSSDLNPIEHIWDQLKHIKGQLGF</sequence>
<name>A0A3B3BHH9_ORYME</name>
<dbReference type="AlphaFoldDB" id="A0A3B3BHH9"/>
<keyword evidence="3" id="KW-1185">Reference proteome</keyword>
<dbReference type="InterPro" id="IPR036397">
    <property type="entry name" value="RNaseH_sf"/>
</dbReference>
<evidence type="ECO:0000259" key="1">
    <source>
        <dbReference type="Pfam" id="PF13358"/>
    </source>
</evidence>
<organism evidence="2 3">
    <name type="scientific">Oryzias melastigma</name>
    <name type="common">Marine medaka</name>
    <dbReference type="NCBI Taxonomy" id="30732"/>
    <lineage>
        <taxon>Eukaryota</taxon>
        <taxon>Metazoa</taxon>
        <taxon>Chordata</taxon>
        <taxon>Craniata</taxon>
        <taxon>Vertebrata</taxon>
        <taxon>Euteleostomi</taxon>
        <taxon>Actinopterygii</taxon>
        <taxon>Neopterygii</taxon>
        <taxon>Teleostei</taxon>
        <taxon>Neoteleostei</taxon>
        <taxon>Acanthomorphata</taxon>
        <taxon>Ovalentaria</taxon>
        <taxon>Atherinomorphae</taxon>
        <taxon>Beloniformes</taxon>
        <taxon>Adrianichthyidae</taxon>
        <taxon>Oryziinae</taxon>
        <taxon>Oryzias</taxon>
    </lineage>
</organism>
<dbReference type="GO" id="GO:0003676">
    <property type="term" value="F:nucleic acid binding"/>
    <property type="evidence" value="ECO:0007669"/>
    <property type="project" value="InterPro"/>
</dbReference>
<evidence type="ECO:0000313" key="2">
    <source>
        <dbReference type="Ensembl" id="ENSOMEP00000004488.1"/>
    </source>
</evidence>
<reference evidence="2" key="2">
    <citation type="submission" date="2025-09" db="UniProtKB">
        <authorList>
            <consortium name="Ensembl"/>
        </authorList>
    </citation>
    <scope>IDENTIFICATION</scope>
</reference>
<feature type="domain" description="Tc1-like transposase DDE" evidence="1">
    <location>
        <begin position="5"/>
        <end position="48"/>
    </location>
</feature>
<dbReference type="Pfam" id="PF13358">
    <property type="entry name" value="DDE_3"/>
    <property type="match status" value="1"/>
</dbReference>
<dbReference type="PaxDb" id="30732-ENSOMEP00000004488"/>
<dbReference type="InterPro" id="IPR038717">
    <property type="entry name" value="Tc1-like_DDE_dom"/>
</dbReference>
<dbReference type="OMA" id="SMVWPAM"/>
<dbReference type="GeneTree" id="ENSGT01030000235357"/>
<protein>
    <recommendedName>
        <fullName evidence="1">Tc1-like transposase DDE domain-containing protein</fullName>
    </recommendedName>
</protein>
<dbReference type="Ensembl" id="ENSOMET00000009084.1">
    <property type="protein sequence ID" value="ENSOMEP00000004488.1"/>
    <property type="gene ID" value="ENSOMEG00000005443.1"/>
</dbReference>
<accession>A0A3B3BHH9</accession>
<proteinExistence type="predicted"/>
<dbReference type="STRING" id="30732.ENSOMEP00000004488"/>
<dbReference type="Proteomes" id="UP000261560">
    <property type="component" value="Unplaced"/>
</dbReference>
<reference evidence="2" key="1">
    <citation type="submission" date="2025-08" db="UniProtKB">
        <authorList>
            <consortium name="Ensembl"/>
        </authorList>
    </citation>
    <scope>IDENTIFICATION</scope>
</reference>
<evidence type="ECO:0000313" key="3">
    <source>
        <dbReference type="Proteomes" id="UP000261560"/>
    </source>
</evidence>